<keyword evidence="2" id="KW-0238">DNA-binding</keyword>
<reference evidence="6 7" key="1">
    <citation type="submission" date="2017-11" db="EMBL/GenBank/DDBJ databases">
        <title>Draft genome of actinobacteria isolated from guarana (Paullinia cupana (Mart.) Ducke.</title>
        <authorList>
            <person name="Siqueira K.A."/>
            <person name="Liotti R.G."/>
            <person name="Mendes T.A.O."/>
            <person name="Soares M.A."/>
        </authorList>
    </citation>
    <scope>NUCLEOTIDE SEQUENCE [LARGE SCALE GENOMIC DNA]</scope>
    <source>
        <strain evidence="6 7">193</strain>
    </source>
</reference>
<dbReference type="GO" id="GO:0003677">
    <property type="term" value="F:DNA binding"/>
    <property type="evidence" value="ECO:0007669"/>
    <property type="project" value="UniProtKB-KW"/>
</dbReference>
<evidence type="ECO:0000256" key="4">
    <source>
        <dbReference type="SAM" id="MobiDB-lite"/>
    </source>
</evidence>
<dbReference type="RefSeq" id="WP_121893887.1">
    <property type="nucleotide sequence ID" value="NZ_PENI01000032.1"/>
</dbReference>
<evidence type="ECO:0000313" key="7">
    <source>
        <dbReference type="Proteomes" id="UP000270471"/>
    </source>
</evidence>
<dbReference type="EMBL" id="PENI01000032">
    <property type="protein sequence ID" value="RMB81306.1"/>
    <property type="molecule type" value="Genomic_DNA"/>
</dbReference>
<dbReference type="Proteomes" id="UP000270471">
    <property type="component" value="Unassembled WGS sequence"/>
</dbReference>
<evidence type="ECO:0000256" key="3">
    <source>
        <dbReference type="ARBA" id="ARBA00023172"/>
    </source>
</evidence>
<dbReference type="Gene3D" id="1.10.150.130">
    <property type="match status" value="1"/>
</dbReference>
<dbReference type="GO" id="GO:0006310">
    <property type="term" value="P:DNA recombination"/>
    <property type="evidence" value="ECO:0007669"/>
    <property type="project" value="UniProtKB-KW"/>
</dbReference>
<dbReference type="InterPro" id="IPR050090">
    <property type="entry name" value="Tyrosine_recombinase_XerCD"/>
</dbReference>
<comment type="caution">
    <text evidence="6">The sequence shown here is derived from an EMBL/GenBank/DDBJ whole genome shotgun (WGS) entry which is preliminary data.</text>
</comment>
<feature type="domain" description="Tyr recombinase" evidence="5">
    <location>
        <begin position="298"/>
        <end position="508"/>
    </location>
</feature>
<dbReference type="InterPro" id="IPR011010">
    <property type="entry name" value="DNA_brk_join_enz"/>
</dbReference>
<keyword evidence="3" id="KW-0233">DNA recombination</keyword>
<feature type="region of interest" description="Disordered" evidence="4">
    <location>
        <begin position="516"/>
        <end position="559"/>
    </location>
</feature>
<dbReference type="Gene3D" id="1.10.443.10">
    <property type="entry name" value="Intergrase catalytic core"/>
    <property type="match status" value="1"/>
</dbReference>
<evidence type="ECO:0000256" key="2">
    <source>
        <dbReference type="ARBA" id="ARBA00023125"/>
    </source>
</evidence>
<evidence type="ECO:0000256" key="1">
    <source>
        <dbReference type="ARBA" id="ARBA00008857"/>
    </source>
</evidence>
<dbReference type="PANTHER" id="PTHR30349">
    <property type="entry name" value="PHAGE INTEGRASE-RELATED"/>
    <property type="match status" value="1"/>
</dbReference>
<dbReference type="InterPro" id="IPR013762">
    <property type="entry name" value="Integrase-like_cat_sf"/>
</dbReference>
<keyword evidence="7" id="KW-1185">Reference proteome</keyword>
<dbReference type="Pfam" id="PF00589">
    <property type="entry name" value="Phage_integrase"/>
    <property type="match status" value="1"/>
</dbReference>
<comment type="similarity">
    <text evidence="1">Belongs to the 'phage' integrase family.</text>
</comment>
<dbReference type="SUPFAM" id="SSF56349">
    <property type="entry name" value="DNA breaking-rejoining enzymes"/>
    <property type="match status" value="1"/>
</dbReference>
<sequence>MAVSRRAGGISKRCECRGPDGKRLGTKCPQLAKRNHGKHRVSQELPEDADGQRRRFQRTGYTKLTDAQTDLDRIRAILDLAGDDEDAERRVGDLLADLQKTRGSIPDPTEVSRKLGVGVPLDGAMTVGEWLDVFAEARAKKTKKTTANGYQSHIRVHLKPGVGHYRLDRFTVGHAQEFFDGIDERNEVVRAENQARREQEARCKWGKNSRPPVVESTRLAVEREKLAAMPAYREITGPATKQRIRATLRAALNAAIKRQLITFNPAAHVELASGKRPKAVLWAEQHVEHWRKTGEKPSAVMVWTPPQIGQFLDEAESSRLYAFFHLIAFRGLRRGEGVGQDWVNVDLDGQAITIAKEIVVDGWTPIEDDPKTDGSAATIGLDSVNVAVLRAHHERQLEERQAWNRHAASEREKGKDVADWVDTGKVFTDVDGTWLHPESVSDEFRRICKAAGLPPINLRDLRHCAATLIHAGGGDLHAIKETLRHSTIKLASDTYTSLLKEVDLEIAERAAALVPRARKPRDEAPAPGAVPERGPGASQSSDADMDGSTVPMAIREGAA</sequence>
<organism evidence="6 7">
    <name type="scientific">Streptomyces shenzhenensis</name>
    <dbReference type="NCBI Taxonomy" id="943815"/>
    <lineage>
        <taxon>Bacteria</taxon>
        <taxon>Bacillati</taxon>
        <taxon>Actinomycetota</taxon>
        <taxon>Actinomycetes</taxon>
        <taxon>Kitasatosporales</taxon>
        <taxon>Streptomycetaceae</taxon>
        <taxon>Streptomyces</taxon>
    </lineage>
</organism>
<accession>A0A3M0IHC0</accession>
<dbReference type="GO" id="GO:0015074">
    <property type="term" value="P:DNA integration"/>
    <property type="evidence" value="ECO:0007669"/>
    <property type="project" value="UniProtKB-KW"/>
</dbReference>
<gene>
    <name evidence="6" type="ORF">CTZ28_35495</name>
</gene>
<dbReference type="AlphaFoldDB" id="A0A3M0IHC0"/>
<proteinExistence type="inferred from homology"/>
<dbReference type="OrthoDB" id="9805859at2"/>
<dbReference type="PANTHER" id="PTHR30349:SF64">
    <property type="entry name" value="PROPHAGE INTEGRASE INTD-RELATED"/>
    <property type="match status" value="1"/>
</dbReference>
<dbReference type="PROSITE" id="PS51898">
    <property type="entry name" value="TYR_RECOMBINASE"/>
    <property type="match status" value="1"/>
</dbReference>
<dbReference type="InterPro" id="IPR002104">
    <property type="entry name" value="Integrase_catalytic"/>
</dbReference>
<protein>
    <submittedName>
        <fullName evidence="6">Site-specific integrase</fullName>
    </submittedName>
</protein>
<evidence type="ECO:0000259" key="5">
    <source>
        <dbReference type="PROSITE" id="PS51898"/>
    </source>
</evidence>
<name>A0A3M0IHC0_9ACTN</name>
<feature type="region of interest" description="Disordered" evidence="4">
    <location>
        <begin position="32"/>
        <end position="52"/>
    </location>
</feature>
<evidence type="ECO:0000313" key="6">
    <source>
        <dbReference type="EMBL" id="RMB81306.1"/>
    </source>
</evidence>
<dbReference type="InterPro" id="IPR010998">
    <property type="entry name" value="Integrase_recombinase_N"/>
</dbReference>
<dbReference type="CDD" id="cd01189">
    <property type="entry name" value="INT_ICEBs1_C_like"/>
    <property type="match status" value="1"/>
</dbReference>